<sequence>MAILPLVWLVLGVLLILMELVMPGAVLGFIGAAALLTGGLIHFGHISGMANILLTFFIASIAFVLVLRTGLLRLYPSESRVDNTDELVDAMGQIVLVQDAITPSGRGRIQYSGTSWPAQAKVELGAGESATIIGRDGNCFIVKPLEGN</sequence>
<dbReference type="SUPFAM" id="SSF141322">
    <property type="entry name" value="NfeD domain-like"/>
    <property type="match status" value="1"/>
</dbReference>
<evidence type="ECO:0000259" key="6">
    <source>
        <dbReference type="Pfam" id="PF01957"/>
    </source>
</evidence>
<name>A0A2K8KUH1_9GAMM</name>
<keyword evidence="3 5" id="KW-1133">Transmembrane helix</keyword>
<comment type="subcellular location">
    <subcellularLocation>
        <location evidence="1">Membrane</location>
        <topology evidence="1">Multi-pass membrane protein</topology>
    </subcellularLocation>
</comment>
<dbReference type="Gene3D" id="2.40.50.140">
    <property type="entry name" value="Nucleic acid-binding proteins"/>
    <property type="match status" value="1"/>
</dbReference>
<dbReference type="RefSeq" id="WP_100258589.1">
    <property type="nucleotide sequence ID" value="NZ_CP011797.1"/>
</dbReference>
<dbReference type="KEGG" id="rfo:REIFOR_03292"/>
<evidence type="ECO:0000256" key="2">
    <source>
        <dbReference type="ARBA" id="ARBA00022692"/>
    </source>
</evidence>
<reference evidence="7 8" key="1">
    <citation type="journal article" date="2017" name="Environ. Microbiol.">
        <title>Genomic and physiological analyses of 'Reinekea forsetii' reveal a versatile opportunistic lifestyle during spring algae blooms.</title>
        <authorList>
            <person name="Avci B."/>
            <person name="Hahnke R.L."/>
            <person name="Chafee M."/>
            <person name="Fischer T."/>
            <person name="Gruber-Vodicka H."/>
            <person name="Tegetmeyer H.E."/>
            <person name="Harder J."/>
            <person name="Fuchs B.M."/>
            <person name="Amann R.I."/>
            <person name="Teeling H."/>
        </authorList>
    </citation>
    <scope>NUCLEOTIDE SEQUENCE [LARGE SCALE GENOMIC DNA]</scope>
    <source>
        <strain evidence="7 8">Hel1_31_D35</strain>
    </source>
</reference>
<evidence type="ECO:0000313" key="7">
    <source>
        <dbReference type="EMBL" id="ATX78395.1"/>
    </source>
</evidence>
<dbReference type="InterPro" id="IPR012340">
    <property type="entry name" value="NA-bd_OB-fold"/>
</dbReference>
<dbReference type="Pfam" id="PF01957">
    <property type="entry name" value="NfeD"/>
    <property type="match status" value="1"/>
</dbReference>
<evidence type="ECO:0000256" key="3">
    <source>
        <dbReference type="ARBA" id="ARBA00022989"/>
    </source>
</evidence>
<dbReference type="InterPro" id="IPR002810">
    <property type="entry name" value="NfeD-like_C"/>
</dbReference>
<organism evidence="7 8">
    <name type="scientific">Reinekea forsetii</name>
    <dbReference type="NCBI Taxonomy" id="1336806"/>
    <lineage>
        <taxon>Bacteria</taxon>
        <taxon>Pseudomonadati</taxon>
        <taxon>Pseudomonadota</taxon>
        <taxon>Gammaproteobacteria</taxon>
        <taxon>Oceanospirillales</taxon>
        <taxon>Saccharospirillaceae</taxon>
        <taxon>Reinekea</taxon>
    </lineage>
</organism>
<gene>
    <name evidence="7" type="primary">nfeD</name>
    <name evidence="7" type="ORF">REIFOR_03292</name>
</gene>
<evidence type="ECO:0000256" key="1">
    <source>
        <dbReference type="ARBA" id="ARBA00004141"/>
    </source>
</evidence>
<accession>A0A2K8KUH1</accession>
<feature type="transmembrane region" description="Helical" evidence="5">
    <location>
        <begin position="52"/>
        <end position="71"/>
    </location>
</feature>
<dbReference type="OrthoDB" id="338089at2"/>
<dbReference type="AlphaFoldDB" id="A0A2K8KUH1"/>
<dbReference type="Proteomes" id="UP000229757">
    <property type="component" value="Chromosome"/>
</dbReference>
<keyword evidence="2 5" id="KW-0812">Transmembrane</keyword>
<dbReference type="EMBL" id="CP011797">
    <property type="protein sequence ID" value="ATX78395.1"/>
    <property type="molecule type" value="Genomic_DNA"/>
</dbReference>
<feature type="domain" description="NfeD-like C-terminal" evidence="6">
    <location>
        <begin position="91"/>
        <end position="144"/>
    </location>
</feature>
<evidence type="ECO:0000313" key="8">
    <source>
        <dbReference type="Proteomes" id="UP000229757"/>
    </source>
</evidence>
<evidence type="ECO:0000256" key="4">
    <source>
        <dbReference type="ARBA" id="ARBA00023136"/>
    </source>
</evidence>
<proteinExistence type="predicted"/>
<dbReference type="PANTHER" id="PTHR33507:SF3">
    <property type="entry name" value="INNER MEMBRANE PROTEIN YBBJ"/>
    <property type="match status" value="1"/>
</dbReference>
<dbReference type="InterPro" id="IPR052165">
    <property type="entry name" value="Membrane_assoc_protease"/>
</dbReference>
<dbReference type="PANTHER" id="PTHR33507">
    <property type="entry name" value="INNER MEMBRANE PROTEIN YBBJ"/>
    <property type="match status" value="1"/>
</dbReference>
<protein>
    <submittedName>
        <fullName evidence="7">Nodulation efficiency protein D (NfeD)</fullName>
    </submittedName>
</protein>
<keyword evidence="8" id="KW-1185">Reference proteome</keyword>
<keyword evidence="4 5" id="KW-0472">Membrane</keyword>
<evidence type="ECO:0000256" key="5">
    <source>
        <dbReference type="SAM" id="Phobius"/>
    </source>
</evidence>
<dbReference type="GO" id="GO:0005886">
    <property type="term" value="C:plasma membrane"/>
    <property type="evidence" value="ECO:0007669"/>
    <property type="project" value="TreeGrafter"/>
</dbReference>